<proteinExistence type="inferred from homology"/>
<comment type="similarity">
    <text evidence="1 5">Belongs to the type-B carboxylesterase/lipase family.</text>
</comment>
<sequence>MSHTTFPVVHTPSGAVGGIRDDDGERYRAIPYATTPTGAARFAAPAPHPGWEGVRDAVNAGATAPQPVRDFGALDMGPYFGPGWVPGNDYLTLDVHTPAADDAARPVMVFVHGGGFVTGSSRAALYDGRAFARDGIVLVTVNYRLGVPGFLDVAGAPRNRGLLDVLAALDWVQNTVGVFGGDPDNVTVFGQSAGATLVGALLAMPDAGGLFQRAIMQSGSGTGAFTPEQAARVTRTAAAELGVEPTADGFVGVPDEAFVAVLPRLAGLDLRTSTATDPLVGLSPFSIVLDRQPADALLDGPAADVALVIGTNTEEGNLYLVPQNKFDDSQHEDVVAVAAQKHSDPEAITAALAAERPHATHGELRSALLGDALFGAGSARMALAHSSLSKRGTYVYRFGFRSTALQGKLGAAHTVELPFVFDIAGSDWLHGPRGLLGPEQAPGVLAQQMHGSWVSFARSGTPGWGAYNDSERIVRRFG</sequence>
<feature type="active site" description="Acyl-ester intermediate" evidence="4">
    <location>
        <position position="192"/>
    </location>
</feature>
<reference evidence="7 8" key="1">
    <citation type="submission" date="2016-04" db="EMBL/GenBank/DDBJ databases">
        <title>Draft Genome Sequences of Staphylococcus capitis Strain H36, S. capitis Strain H65, S. cohnii Strain H62, S. hominis Strain H69, Mycobacterium iranicum Strain H39, Plantibacter sp. Strain H53, Pseudomonas oryzihabitans Strain H72, and Microbacterium sp. Strain H83, isolated from residential settings.</title>
        <authorList>
            <person name="Lymperopoulou D."/>
            <person name="Adams R.I."/>
            <person name="Lindow S."/>
            <person name="Coil D.A."/>
            <person name="Jospin G."/>
            <person name="Eisen J.A."/>
        </authorList>
    </citation>
    <scope>NUCLEOTIDE SEQUENCE [LARGE SCALE GENOMIC DNA]</scope>
    <source>
        <strain evidence="7 8">H39</strain>
    </source>
</reference>
<keyword evidence="3 5" id="KW-0378">Hydrolase</keyword>
<dbReference type="InterPro" id="IPR000997">
    <property type="entry name" value="Cholinesterase"/>
</dbReference>
<evidence type="ECO:0000256" key="4">
    <source>
        <dbReference type="PIRSR" id="PIRSR600997-1"/>
    </source>
</evidence>
<dbReference type="PRINTS" id="PR00878">
    <property type="entry name" value="CHOLNESTRASE"/>
</dbReference>
<evidence type="ECO:0000256" key="1">
    <source>
        <dbReference type="ARBA" id="ARBA00005964"/>
    </source>
</evidence>
<dbReference type="Proteomes" id="UP000078396">
    <property type="component" value="Unassembled WGS sequence"/>
</dbReference>
<dbReference type="InterPro" id="IPR019826">
    <property type="entry name" value="Carboxylesterase_B_AS"/>
</dbReference>
<comment type="similarity">
    <text evidence="2">Belongs to the 'GDXG' lipolytic enzyme family.</text>
</comment>
<feature type="active site" description="Charge relay system" evidence="4">
    <location>
        <position position="413"/>
    </location>
</feature>
<dbReference type="Gene3D" id="3.40.50.1820">
    <property type="entry name" value="alpha/beta hydrolase"/>
    <property type="match status" value="1"/>
</dbReference>
<dbReference type="PROSITE" id="PS00122">
    <property type="entry name" value="CARBOXYLESTERASE_B_1"/>
    <property type="match status" value="1"/>
</dbReference>
<comment type="caution">
    <text evidence="7">The sequence shown here is derived from an EMBL/GenBank/DDBJ whole genome shotgun (WGS) entry which is preliminary data.</text>
</comment>
<dbReference type="EC" id="3.1.1.-" evidence="5"/>
<dbReference type="InterPro" id="IPR002168">
    <property type="entry name" value="Lipase_GDXG_HIS_AS"/>
</dbReference>
<gene>
    <name evidence="7" type="ORF">A4X20_03225</name>
</gene>
<dbReference type="PANTHER" id="PTHR11559">
    <property type="entry name" value="CARBOXYLESTERASE"/>
    <property type="match status" value="1"/>
</dbReference>
<feature type="active site" description="Charge relay system" evidence="4">
    <location>
        <position position="315"/>
    </location>
</feature>
<dbReference type="SUPFAM" id="SSF53474">
    <property type="entry name" value="alpha/beta-Hydrolases"/>
    <property type="match status" value="1"/>
</dbReference>
<evidence type="ECO:0000313" key="7">
    <source>
        <dbReference type="EMBL" id="OAN41863.1"/>
    </source>
</evidence>
<dbReference type="InterPro" id="IPR050309">
    <property type="entry name" value="Type-B_Carboxylest/Lipase"/>
</dbReference>
<dbReference type="AlphaFoldDB" id="A0A178M433"/>
<evidence type="ECO:0000256" key="3">
    <source>
        <dbReference type="ARBA" id="ARBA00022801"/>
    </source>
</evidence>
<feature type="domain" description="Carboxylesterase type B" evidence="6">
    <location>
        <begin position="7"/>
        <end position="462"/>
    </location>
</feature>
<evidence type="ECO:0000256" key="2">
    <source>
        <dbReference type="ARBA" id="ARBA00010515"/>
    </source>
</evidence>
<dbReference type="STRING" id="912594.AWC12_04080"/>
<dbReference type="PROSITE" id="PS01173">
    <property type="entry name" value="LIPASE_GDXG_HIS"/>
    <property type="match status" value="1"/>
</dbReference>
<protein>
    <recommendedName>
        <fullName evidence="5">Carboxylic ester hydrolase</fullName>
        <ecNumber evidence="5">3.1.1.-</ecNumber>
    </recommendedName>
</protein>
<organism evidence="7 8">
    <name type="scientific">Mycolicibacterium iranicum</name>
    <name type="common">Mycobacterium iranicum</name>
    <dbReference type="NCBI Taxonomy" id="912594"/>
    <lineage>
        <taxon>Bacteria</taxon>
        <taxon>Bacillati</taxon>
        <taxon>Actinomycetota</taxon>
        <taxon>Actinomycetes</taxon>
        <taxon>Mycobacteriales</taxon>
        <taxon>Mycobacteriaceae</taxon>
        <taxon>Mycolicibacterium</taxon>
    </lineage>
</organism>
<dbReference type="InterPro" id="IPR029058">
    <property type="entry name" value="AB_hydrolase_fold"/>
</dbReference>
<evidence type="ECO:0000256" key="5">
    <source>
        <dbReference type="RuleBase" id="RU361235"/>
    </source>
</evidence>
<name>A0A178M433_MYCIR</name>
<dbReference type="ESTHER" id="9myco-a0a178m433">
    <property type="family name" value="Carb_B_Bacteria"/>
</dbReference>
<accession>A0A178M433</accession>
<dbReference type="InterPro" id="IPR002018">
    <property type="entry name" value="CarbesteraseB"/>
</dbReference>
<dbReference type="Pfam" id="PF00135">
    <property type="entry name" value="COesterase"/>
    <property type="match status" value="1"/>
</dbReference>
<dbReference type="GO" id="GO:0004104">
    <property type="term" value="F:cholinesterase activity"/>
    <property type="evidence" value="ECO:0007669"/>
    <property type="project" value="InterPro"/>
</dbReference>
<dbReference type="RefSeq" id="WP_064280065.1">
    <property type="nucleotide sequence ID" value="NZ_LWCS01000002.1"/>
</dbReference>
<evidence type="ECO:0000313" key="8">
    <source>
        <dbReference type="Proteomes" id="UP000078396"/>
    </source>
</evidence>
<evidence type="ECO:0000259" key="6">
    <source>
        <dbReference type="Pfam" id="PF00135"/>
    </source>
</evidence>
<dbReference type="OrthoDB" id="3199405at2"/>
<dbReference type="EMBL" id="LWCS01000002">
    <property type="protein sequence ID" value="OAN41863.1"/>
    <property type="molecule type" value="Genomic_DNA"/>
</dbReference>